<dbReference type="EMBL" id="QGNW01000692">
    <property type="protein sequence ID" value="RVW65189.1"/>
    <property type="molecule type" value="Genomic_DNA"/>
</dbReference>
<evidence type="ECO:0000313" key="1">
    <source>
        <dbReference type="EMBL" id="RVW65189.1"/>
    </source>
</evidence>
<name>A0A438FZ09_VITVI</name>
<gene>
    <name evidence="1" type="ORF">CK203_035813</name>
</gene>
<evidence type="ECO:0000313" key="2">
    <source>
        <dbReference type="Proteomes" id="UP000288805"/>
    </source>
</evidence>
<dbReference type="Proteomes" id="UP000288805">
    <property type="component" value="Unassembled WGS sequence"/>
</dbReference>
<comment type="caution">
    <text evidence="1">The sequence shown here is derived from an EMBL/GenBank/DDBJ whole genome shotgun (WGS) entry which is preliminary data.</text>
</comment>
<proteinExistence type="predicted"/>
<protein>
    <submittedName>
        <fullName evidence="1">Uncharacterized protein</fullName>
    </submittedName>
</protein>
<sequence>MVLDSSKFFLNERGFGGALSKVAANRELPLGLRQISFF</sequence>
<reference evidence="1 2" key="1">
    <citation type="journal article" date="2018" name="PLoS Genet.">
        <title>Population sequencing reveals clonal diversity and ancestral inbreeding in the grapevine cultivar Chardonnay.</title>
        <authorList>
            <person name="Roach M.J."/>
            <person name="Johnson D.L."/>
            <person name="Bohlmann J."/>
            <person name="van Vuuren H.J."/>
            <person name="Jones S.J."/>
            <person name="Pretorius I.S."/>
            <person name="Schmidt S.A."/>
            <person name="Borneman A.R."/>
        </authorList>
    </citation>
    <scope>NUCLEOTIDE SEQUENCE [LARGE SCALE GENOMIC DNA]</scope>
    <source>
        <strain evidence="2">cv. Chardonnay</strain>
        <tissue evidence="1">Leaf</tissue>
    </source>
</reference>
<organism evidence="1 2">
    <name type="scientific">Vitis vinifera</name>
    <name type="common">Grape</name>
    <dbReference type="NCBI Taxonomy" id="29760"/>
    <lineage>
        <taxon>Eukaryota</taxon>
        <taxon>Viridiplantae</taxon>
        <taxon>Streptophyta</taxon>
        <taxon>Embryophyta</taxon>
        <taxon>Tracheophyta</taxon>
        <taxon>Spermatophyta</taxon>
        <taxon>Magnoliopsida</taxon>
        <taxon>eudicotyledons</taxon>
        <taxon>Gunneridae</taxon>
        <taxon>Pentapetalae</taxon>
        <taxon>rosids</taxon>
        <taxon>Vitales</taxon>
        <taxon>Vitaceae</taxon>
        <taxon>Viteae</taxon>
        <taxon>Vitis</taxon>
    </lineage>
</organism>
<dbReference type="AlphaFoldDB" id="A0A438FZ09"/>
<accession>A0A438FZ09</accession>